<dbReference type="SUPFAM" id="SSF47384">
    <property type="entry name" value="Homodimeric domain of signal transducing histidine kinase"/>
    <property type="match status" value="1"/>
</dbReference>
<dbReference type="Gene3D" id="1.10.287.130">
    <property type="match status" value="1"/>
</dbReference>
<name>A0ABV1JDV7_9ACTN</name>
<evidence type="ECO:0000256" key="3">
    <source>
        <dbReference type="ARBA" id="ARBA00012438"/>
    </source>
</evidence>
<dbReference type="SUPFAM" id="SSF55874">
    <property type="entry name" value="ATPase domain of HSP90 chaperone/DNA topoisomerase II/histidine kinase"/>
    <property type="match status" value="1"/>
</dbReference>
<dbReference type="PRINTS" id="PR00344">
    <property type="entry name" value="BCTRLSENSOR"/>
</dbReference>
<dbReference type="PROSITE" id="PS50109">
    <property type="entry name" value="HIS_KIN"/>
    <property type="match status" value="1"/>
</dbReference>
<dbReference type="Pfam" id="PF02518">
    <property type="entry name" value="HATPase_c"/>
    <property type="match status" value="1"/>
</dbReference>
<keyword evidence="5" id="KW-0597">Phosphoprotein</keyword>
<evidence type="ECO:0000256" key="2">
    <source>
        <dbReference type="ARBA" id="ARBA00004651"/>
    </source>
</evidence>
<dbReference type="InterPro" id="IPR050980">
    <property type="entry name" value="2C_sensor_his_kinase"/>
</dbReference>
<dbReference type="PANTHER" id="PTHR44936:SF9">
    <property type="entry name" value="SENSOR PROTEIN CREC"/>
    <property type="match status" value="1"/>
</dbReference>
<accession>A0ABV1JDV7</accession>
<proteinExistence type="predicted"/>
<feature type="transmembrane region" description="Helical" evidence="10">
    <location>
        <begin position="7"/>
        <end position="28"/>
    </location>
</feature>
<sequence length="345" mass="37334">MKLSEYLGDNVPVIAAWIVAIALVAWMLTVLGVAVAAIVFIAMVMAACLVFGVAYGFGRRRRFYNELETIVDALSLQSESHLAAELIDRPQFIEGRIAYDALGAAGKSMNDEVARYREMVESYREYVEAWMHEIKTPIAAAKLMTADLHGPSADKIKAEMGRVEAYVEQALYYARSTSLQKDYFIREIVLAQAVRDAVKKNAQLLIESGIGVSVDIADGATVFADGKWLQFVIGQILANAAKYDAQTVSVAARAEGEGTTESRTVLEIADDGCGIPASDIDSVFDKGFTGHNGRTHGSSTGMGLYLCATMCAEMGLGLGIASEEGAGTRVMIAFPHDRRRLDALR</sequence>
<dbReference type="Proteomes" id="UP001487305">
    <property type="component" value="Unassembled WGS sequence"/>
</dbReference>
<dbReference type="GO" id="GO:0004673">
    <property type="term" value="F:protein histidine kinase activity"/>
    <property type="evidence" value="ECO:0007669"/>
    <property type="project" value="UniProtKB-EC"/>
</dbReference>
<keyword evidence="10" id="KW-0472">Membrane</keyword>
<dbReference type="CDD" id="cd00082">
    <property type="entry name" value="HisKA"/>
    <property type="match status" value="1"/>
</dbReference>
<evidence type="ECO:0000256" key="8">
    <source>
        <dbReference type="ARBA" id="ARBA00023012"/>
    </source>
</evidence>
<dbReference type="RefSeq" id="WP_102374777.1">
    <property type="nucleotide sequence ID" value="NZ_JBBNOP010000003.1"/>
</dbReference>
<keyword evidence="10" id="KW-0812">Transmembrane</keyword>
<evidence type="ECO:0000256" key="9">
    <source>
        <dbReference type="ARBA" id="ARBA00023026"/>
    </source>
</evidence>
<dbReference type="SMART" id="SM00387">
    <property type="entry name" value="HATPase_c"/>
    <property type="match status" value="1"/>
</dbReference>
<keyword evidence="7 12" id="KW-0418">Kinase</keyword>
<evidence type="ECO:0000259" key="11">
    <source>
        <dbReference type="PROSITE" id="PS50109"/>
    </source>
</evidence>
<comment type="subcellular location">
    <subcellularLocation>
        <location evidence="2">Cell membrane</location>
        <topology evidence="2">Multi-pass membrane protein</topology>
    </subcellularLocation>
</comment>
<keyword evidence="13" id="KW-1185">Reference proteome</keyword>
<evidence type="ECO:0000313" key="13">
    <source>
        <dbReference type="Proteomes" id="UP001487305"/>
    </source>
</evidence>
<protein>
    <recommendedName>
        <fullName evidence="3">histidine kinase</fullName>
        <ecNumber evidence="3">2.7.13.3</ecNumber>
    </recommendedName>
</protein>
<reference evidence="12 13" key="1">
    <citation type="submission" date="2024-04" db="EMBL/GenBank/DDBJ databases">
        <title>Human intestinal bacterial collection.</title>
        <authorList>
            <person name="Pauvert C."/>
            <person name="Hitch T.C.A."/>
            <person name="Clavel T."/>
        </authorList>
    </citation>
    <scope>NUCLEOTIDE SEQUENCE [LARGE SCALE GENOMIC DNA]</scope>
    <source>
        <strain evidence="12 13">CLA-KB-H42</strain>
    </source>
</reference>
<evidence type="ECO:0000256" key="6">
    <source>
        <dbReference type="ARBA" id="ARBA00022679"/>
    </source>
</evidence>
<evidence type="ECO:0000256" key="1">
    <source>
        <dbReference type="ARBA" id="ARBA00000085"/>
    </source>
</evidence>
<dbReference type="InterPro" id="IPR003661">
    <property type="entry name" value="HisK_dim/P_dom"/>
</dbReference>
<comment type="catalytic activity">
    <reaction evidence="1">
        <text>ATP + protein L-histidine = ADP + protein N-phospho-L-histidine.</text>
        <dbReference type="EC" id="2.7.13.3"/>
    </reaction>
</comment>
<feature type="transmembrane region" description="Helical" evidence="10">
    <location>
        <begin position="34"/>
        <end position="57"/>
    </location>
</feature>
<dbReference type="InterPro" id="IPR036890">
    <property type="entry name" value="HATPase_C_sf"/>
</dbReference>
<dbReference type="Gene3D" id="3.30.565.10">
    <property type="entry name" value="Histidine kinase-like ATPase, C-terminal domain"/>
    <property type="match status" value="1"/>
</dbReference>
<evidence type="ECO:0000256" key="4">
    <source>
        <dbReference type="ARBA" id="ARBA00022475"/>
    </source>
</evidence>
<dbReference type="EMBL" id="JBBNOP010000003">
    <property type="protein sequence ID" value="MEQ3362267.1"/>
    <property type="molecule type" value="Genomic_DNA"/>
</dbReference>
<evidence type="ECO:0000256" key="5">
    <source>
        <dbReference type="ARBA" id="ARBA00022553"/>
    </source>
</evidence>
<dbReference type="EC" id="2.7.13.3" evidence="3"/>
<feature type="domain" description="Histidine kinase" evidence="11">
    <location>
        <begin position="129"/>
        <end position="338"/>
    </location>
</feature>
<dbReference type="InterPro" id="IPR003594">
    <property type="entry name" value="HATPase_dom"/>
</dbReference>
<keyword evidence="10" id="KW-1133">Transmembrane helix</keyword>
<keyword evidence="8" id="KW-0902">Two-component regulatory system</keyword>
<evidence type="ECO:0000256" key="7">
    <source>
        <dbReference type="ARBA" id="ARBA00022777"/>
    </source>
</evidence>
<keyword evidence="4" id="KW-1003">Cell membrane</keyword>
<keyword evidence="6 12" id="KW-0808">Transferase</keyword>
<dbReference type="InterPro" id="IPR036097">
    <property type="entry name" value="HisK_dim/P_sf"/>
</dbReference>
<keyword evidence="9" id="KW-0843">Virulence</keyword>
<evidence type="ECO:0000313" key="12">
    <source>
        <dbReference type="EMBL" id="MEQ3362267.1"/>
    </source>
</evidence>
<evidence type="ECO:0000256" key="10">
    <source>
        <dbReference type="SAM" id="Phobius"/>
    </source>
</evidence>
<gene>
    <name evidence="12" type="ORF">AAA083_04675</name>
</gene>
<dbReference type="PANTHER" id="PTHR44936">
    <property type="entry name" value="SENSOR PROTEIN CREC"/>
    <property type="match status" value="1"/>
</dbReference>
<comment type="caution">
    <text evidence="12">The sequence shown here is derived from an EMBL/GenBank/DDBJ whole genome shotgun (WGS) entry which is preliminary data.</text>
</comment>
<dbReference type="InterPro" id="IPR004358">
    <property type="entry name" value="Sig_transdc_His_kin-like_C"/>
</dbReference>
<organism evidence="12 13">
    <name type="scientific">Raoultibacter massiliensis</name>
    <dbReference type="NCBI Taxonomy" id="1852371"/>
    <lineage>
        <taxon>Bacteria</taxon>
        <taxon>Bacillati</taxon>
        <taxon>Actinomycetota</taxon>
        <taxon>Coriobacteriia</taxon>
        <taxon>Eggerthellales</taxon>
        <taxon>Eggerthellaceae</taxon>
        <taxon>Raoultibacter</taxon>
    </lineage>
</organism>
<dbReference type="InterPro" id="IPR005467">
    <property type="entry name" value="His_kinase_dom"/>
</dbReference>